<gene>
    <name evidence="5" type="ORF">IOQ59_01435</name>
</gene>
<dbReference type="InterPro" id="IPR000160">
    <property type="entry name" value="GGDEF_dom"/>
</dbReference>
<dbReference type="AlphaFoldDB" id="A0A8J7K4R5"/>
<dbReference type="CDD" id="cd01948">
    <property type="entry name" value="EAL"/>
    <property type="match status" value="1"/>
</dbReference>
<reference evidence="5" key="1">
    <citation type="submission" date="2020-10" db="EMBL/GenBank/DDBJ databases">
        <title>Bacterium isolated from coastal waters sediment.</title>
        <authorList>
            <person name="Chen R.-J."/>
            <person name="Lu D.-C."/>
            <person name="Zhu K.-L."/>
            <person name="Du Z.-J."/>
        </authorList>
    </citation>
    <scope>NUCLEOTIDE SEQUENCE</scope>
    <source>
        <strain evidence="5">N1Y112</strain>
    </source>
</reference>
<dbReference type="SMART" id="SM00267">
    <property type="entry name" value="GGDEF"/>
    <property type="match status" value="1"/>
</dbReference>
<evidence type="ECO:0000313" key="5">
    <source>
        <dbReference type="EMBL" id="MBE9395915.1"/>
    </source>
</evidence>
<dbReference type="Pfam" id="PF00990">
    <property type="entry name" value="GGDEF"/>
    <property type="match status" value="1"/>
</dbReference>
<dbReference type="InterPro" id="IPR043128">
    <property type="entry name" value="Rev_trsase/Diguanyl_cyclase"/>
</dbReference>
<dbReference type="Gene3D" id="3.30.450.290">
    <property type="match status" value="1"/>
</dbReference>
<comment type="cofactor">
    <cofactor evidence="1">
        <name>Mg(2+)</name>
        <dbReference type="ChEBI" id="CHEBI:18420"/>
    </cofactor>
</comment>
<dbReference type="Pfam" id="PF00563">
    <property type="entry name" value="EAL"/>
    <property type="match status" value="1"/>
</dbReference>
<evidence type="ECO:0000313" key="6">
    <source>
        <dbReference type="Proteomes" id="UP000640333"/>
    </source>
</evidence>
<comment type="caution">
    <text evidence="5">The sequence shown here is derived from an EMBL/GenBank/DDBJ whole genome shotgun (WGS) entry which is preliminary data.</text>
</comment>
<dbReference type="EMBL" id="JADEYS010000001">
    <property type="protein sequence ID" value="MBE9395915.1"/>
    <property type="molecule type" value="Genomic_DNA"/>
</dbReference>
<dbReference type="NCBIfam" id="TIGR00254">
    <property type="entry name" value="GGDEF"/>
    <property type="match status" value="1"/>
</dbReference>
<dbReference type="InterPro" id="IPR029787">
    <property type="entry name" value="Nucleotide_cyclase"/>
</dbReference>
<accession>A0A8J7K4R5</accession>
<name>A0A8J7K4R5_9GAMM</name>
<dbReference type="Gene3D" id="3.20.20.450">
    <property type="entry name" value="EAL domain"/>
    <property type="match status" value="1"/>
</dbReference>
<dbReference type="PROSITE" id="PS50887">
    <property type="entry name" value="GGDEF"/>
    <property type="match status" value="1"/>
</dbReference>
<feature type="domain" description="GGDEF" evidence="4">
    <location>
        <begin position="465"/>
        <end position="599"/>
    </location>
</feature>
<dbReference type="GO" id="GO:0071111">
    <property type="term" value="F:cyclic-guanylate-specific phosphodiesterase activity"/>
    <property type="evidence" value="ECO:0007669"/>
    <property type="project" value="InterPro"/>
</dbReference>
<dbReference type="FunFam" id="3.30.70.270:FF:000001">
    <property type="entry name" value="Diguanylate cyclase domain protein"/>
    <property type="match status" value="1"/>
</dbReference>
<proteinExistence type="predicted"/>
<keyword evidence="2" id="KW-0812">Transmembrane</keyword>
<protein>
    <submittedName>
        <fullName evidence="5">Bifunctional diguanylate cyclase/phosphodiesterase</fullName>
    </submittedName>
</protein>
<evidence type="ECO:0000259" key="3">
    <source>
        <dbReference type="PROSITE" id="PS50883"/>
    </source>
</evidence>
<dbReference type="InterPro" id="IPR035919">
    <property type="entry name" value="EAL_sf"/>
</dbReference>
<keyword evidence="2" id="KW-1133">Transmembrane helix</keyword>
<keyword evidence="2" id="KW-0472">Membrane</keyword>
<evidence type="ECO:0000256" key="1">
    <source>
        <dbReference type="ARBA" id="ARBA00001946"/>
    </source>
</evidence>
<dbReference type="PANTHER" id="PTHR33121:SF71">
    <property type="entry name" value="OXYGEN SENSOR PROTEIN DOSP"/>
    <property type="match status" value="1"/>
</dbReference>
<evidence type="ECO:0000259" key="4">
    <source>
        <dbReference type="PROSITE" id="PS50887"/>
    </source>
</evidence>
<dbReference type="PANTHER" id="PTHR33121">
    <property type="entry name" value="CYCLIC DI-GMP PHOSPHODIESTERASE PDEF"/>
    <property type="match status" value="1"/>
</dbReference>
<dbReference type="InterPro" id="IPR001633">
    <property type="entry name" value="EAL_dom"/>
</dbReference>
<evidence type="ECO:0000256" key="2">
    <source>
        <dbReference type="SAM" id="Phobius"/>
    </source>
</evidence>
<dbReference type="InterPro" id="IPR050706">
    <property type="entry name" value="Cyclic-di-GMP_PDE-like"/>
</dbReference>
<dbReference type="PROSITE" id="PS50883">
    <property type="entry name" value="EAL"/>
    <property type="match status" value="1"/>
</dbReference>
<dbReference type="CDD" id="cd01949">
    <property type="entry name" value="GGDEF"/>
    <property type="match status" value="1"/>
</dbReference>
<sequence>MQSKRSTIKTYLLRWILLFSALGFLVIFLIASHAFTSSIRDNANEIAERVARQTFNSMYLVMSQGWSRQQLEQFLGQMEQDNAQSDLKVTLYRAPVVDQLFGRIEQPVMDDSLKEAIRTGEARSQEVGDSSRYLYPLTAKETCLACHTNAILGQSLGLIEVQQELSATVAQAKTNLIYNLLLIAPLPLLLGFLAVRSLTRRVDESINQLTTSVATVESIADLEKLERERSKLAFHELARIYDEVGTLATKLRHVAVDKELLEFEIRLLEKFVITSEVVRDWREYVSDLLLEINKVIDAHTMFSIFKVDDELFDLEIFWLRPASQETQDNMEKAVIRRLKESDSQLYSAGLNVRHNIASREGDLIELDQDSIELQCKSLLVDTPKIGGIVGIGVQAEIIRDQTKLLVLESVLSTLLNVVGSVRAIYKYTNDLEYYATRDPLTNLYNQRMFWELLEYELDRCARHDYKVAVLMIDLDNFKSINDGYGHSWGDKLLEMFAECLQKTFEQGAVVARYGGDEFVVMLSEASLESAEEAGRMLLDRIRCFSVEHSSGAELKITASIGIGIYPDHAQSKKDLFMFVDNLMYRAKQDGKDRLCVPDEHDLVNIFKDMSEKTLLVKHAIEHRKLIPVFQPIQRTDNGNVTAVEVLSRIELPDDSLMKAAEFIEIAESMDKIHALDYIVMEKAFAAAREINYRGLLFINMSPRAVVVSDFIQQVKRLTRQYEINTGNIVFEITERDTVKSISMLEQFVANLKDEGFKLAIDDFGSGFSSFHYLKHLPIDYVKIEGEFIANMASDKRDMAFVNSIAKLSRELNLETIAEFVESEEVLELVEAANITYAQGYHIGRPTPDLASIVVQTYEPAEV</sequence>
<dbReference type="Gene3D" id="3.30.70.270">
    <property type="match status" value="1"/>
</dbReference>
<feature type="transmembrane region" description="Helical" evidence="2">
    <location>
        <begin position="12"/>
        <end position="35"/>
    </location>
</feature>
<dbReference type="SUPFAM" id="SSF141868">
    <property type="entry name" value="EAL domain-like"/>
    <property type="match status" value="1"/>
</dbReference>
<dbReference type="SMART" id="SM00052">
    <property type="entry name" value="EAL"/>
    <property type="match status" value="1"/>
</dbReference>
<organism evidence="5 6">
    <name type="scientific">Pontibacterium sinense</name>
    <dbReference type="NCBI Taxonomy" id="2781979"/>
    <lineage>
        <taxon>Bacteria</taxon>
        <taxon>Pseudomonadati</taxon>
        <taxon>Pseudomonadota</taxon>
        <taxon>Gammaproteobacteria</taxon>
        <taxon>Oceanospirillales</taxon>
        <taxon>Oceanospirillaceae</taxon>
        <taxon>Pontibacterium</taxon>
    </lineage>
</organism>
<dbReference type="SUPFAM" id="SSF55073">
    <property type="entry name" value="Nucleotide cyclase"/>
    <property type="match status" value="1"/>
</dbReference>
<feature type="domain" description="EAL" evidence="3">
    <location>
        <begin position="609"/>
        <end position="859"/>
    </location>
</feature>
<dbReference type="Proteomes" id="UP000640333">
    <property type="component" value="Unassembled WGS sequence"/>
</dbReference>
<keyword evidence="6" id="KW-1185">Reference proteome</keyword>